<dbReference type="GO" id="GO:0003676">
    <property type="term" value="F:nucleic acid binding"/>
    <property type="evidence" value="ECO:0007669"/>
    <property type="project" value="InterPro"/>
</dbReference>
<protein>
    <submittedName>
        <fullName evidence="2">Uncharacterized protein</fullName>
    </submittedName>
</protein>
<feature type="region of interest" description="Disordered" evidence="1">
    <location>
        <begin position="119"/>
        <end position="155"/>
    </location>
</feature>
<dbReference type="InterPro" id="IPR036875">
    <property type="entry name" value="Znf_CCHC_sf"/>
</dbReference>
<gene>
    <name evidence="2" type="ORF">Sangu_3047400</name>
</gene>
<comment type="caution">
    <text evidence="2">The sequence shown here is derived from an EMBL/GenBank/DDBJ whole genome shotgun (WGS) entry which is preliminary data.</text>
</comment>
<reference evidence="2" key="1">
    <citation type="submission" date="2020-06" db="EMBL/GenBank/DDBJ databases">
        <authorList>
            <person name="Li T."/>
            <person name="Hu X."/>
            <person name="Zhang T."/>
            <person name="Song X."/>
            <person name="Zhang H."/>
            <person name="Dai N."/>
            <person name="Sheng W."/>
            <person name="Hou X."/>
            <person name="Wei L."/>
        </authorList>
    </citation>
    <scope>NUCLEOTIDE SEQUENCE</scope>
    <source>
        <strain evidence="2">G01</strain>
        <tissue evidence="2">Leaf</tissue>
    </source>
</reference>
<organism evidence="2">
    <name type="scientific">Sesamum angustifolium</name>
    <dbReference type="NCBI Taxonomy" id="2727405"/>
    <lineage>
        <taxon>Eukaryota</taxon>
        <taxon>Viridiplantae</taxon>
        <taxon>Streptophyta</taxon>
        <taxon>Embryophyta</taxon>
        <taxon>Tracheophyta</taxon>
        <taxon>Spermatophyta</taxon>
        <taxon>Magnoliopsida</taxon>
        <taxon>eudicotyledons</taxon>
        <taxon>Gunneridae</taxon>
        <taxon>Pentapetalae</taxon>
        <taxon>asterids</taxon>
        <taxon>lamiids</taxon>
        <taxon>Lamiales</taxon>
        <taxon>Pedaliaceae</taxon>
        <taxon>Sesamum</taxon>
    </lineage>
</organism>
<dbReference type="AlphaFoldDB" id="A0AAW2KH36"/>
<feature type="compositionally biased region" description="Basic residues" evidence="1">
    <location>
        <begin position="119"/>
        <end position="130"/>
    </location>
</feature>
<dbReference type="Pfam" id="PF14223">
    <property type="entry name" value="Retrotran_gag_2"/>
    <property type="match status" value="1"/>
</dbReference>
<sequence>MKELYAVSDRHIRYAVTKAFFGTRIIEGSSVREHGVMMLSLVEKLKDLQADFDKEETYVDVILQSLPPSYDQFIINYNMNGLEKNLHELINMLVQYEATTEKSALSVLVGDASTSKAKGKVAGRKKRKKDKTSCTATSTSSVPVTPLGGGKGKRKRVRQLKIPNDVCIYCQEKGYWKRECSKLLSDEGEDEE</sequence>
<dbReference type="SUPFAM" id="SSF57756">
    <property type="entry name" value="Retrovirus zinc finger-like domains"/>
    <property type="match status" value="1"/>
</dbReference>
<accession>A0AAW2KH36</accession>
<name>A0AAW2KH36_9LAMI</name>
<dbReference type="Gene3D" id="4.10.60.10">
    <property type="entry name" value="Zinc finger, CCHC-type"/>
    <property type="match status" value="1"/>
</dbReference>
<proteinExistence type="predicted"/>
<evidence type="ECO:0000313" key="2">
    <source>
        <dbReference type="EMBL" id="KAL0305168.1"/>
    </source>
</evidence>
<reference evidence="2" key="2">
    <citation type="journal article" date="2024" name="Plant">
        <title>Genomic evolution and insights into agronomic trait innovations of Sesamum species.</title>
        <authorList>
            <person name="Miao H."/>
            <person name="Wang L."/>
            <person name="Qu L."/>
            <person name="Liu H."/>
            <person name="Sun Y."/>
            <person name="Le M."/>
            <person name="Wang Q."/>
            <person name="Wei S."/>
            <person name="Zheng Y."/>
            <person name="Lin W."/>
            <person name="Duan Y."/>
            <person name="Cao H."/>
            <person name="Xiong S."/>
            <person name="Wang X."/>
            <person name="Wei L."/>
            <person name="Li C."/>
            <person name="Ma Q."/>
            <person name="Ju M."/>
            <person name="Zhao R."/>
            <person name="Li G."/>
            <person name="Mu C."/>
            <person name="Tian Q."/>
            <person name="Mei H."/>
            <person name="Zhang T."/>
            <person name="Gao T."/>
            <person name="Zhang H."/>
        </authorList>
    </citation>
    <scope>NUCLEOTIDE SEQUENCE</scope>
    <source>
        <strain evidence="2">G01</strain>
    </source>
</reference>
<dbReference type="GO" id="GO:0008270">
    <property type="term" value="F:zinc ion binding"/>
    <property type="evidence" value="ECO:0007669"/>
    <property type="project" value="InterPro"/>
</dbReference>
<dbReference type="EMBL" id="JACGWK010000139">
    <property type="protein sequence ID" value="KAL0305168.1"/>
    <property type="molecule type" value="Genomic_DNA"/>
</dbReference>
<evidence type="ECO:0000256" key="1">
    <source>
        <dbReference type="SAM" id="MobiDB-lite"/>
    </source>
</evidence>